<evidence type="ECO:0000313" key="2">
    <source>
        <dbReference type="EMBL" id="MBO8470009.1"/>
    </source>
</evidence>
<dbReference type="PRINTS" id="PR00069">
    <property type="entry name" value="ALDKETRDTASE"/>
</dbReference>
<dbReference type="PANTHER" id="PTHR43638">
    <property type="entry name" value="OXIDOREDUCTASE, ALDO/KETO REDUCTASE FAMILY PROTEIN"/>
    <property type="match status" value="1"/>
</dbReference>
<reference evidence="2" key="2">
    <citation type="journal article" date="2021" name="PeerJ">
        <title>Extensive microbial diversity within the chicken gut microbiome revealed by metagenomics and culture.</title>
        <authorList>
            <person name="Gilroy R."/>
            <person name="Ravi A."/>
            <person name="Getino M."/>
            <person name="Pursley I."/>
            <person name="Horton D.L."/>
            <person name="Alikhan N.F."/>
            <person name="Baker D."/>
            <person name="Gharbi K."/>
            <person name="Hall N."/>
            <person name="Watson M."/>
            <person name="Adriaenssens E.M."/>
            <person name="Foster-Nyarko E."/>
            <person name="Jarju S."/>
            <person name="Secka A."/>
            <person name="Antonio M."/>
            <person name="Oren A."/>
            <person name="Chaudhuri R.R."/>
            <person name="La Ragione R."/>
            <person name="Hildebrand F."/>
            <person name="Pallen M.J."/>
        </authorList>
    </citation>
    <scope>NUCLEOTIDE SEQUENCE</scope>
    <source>
        <strain evidence="2">14700</strain>
    </source>
</reference>
<name>A0A9D9ICC1_9SPIO</name>
<gene>
    <name evidence="2" type="ORF">IAA72_09535</name>
</gene>
<comment type="caution">
    <text evidence="2">The sequence shown here is derived from an EMBL/GenBank/DDBJ whole genome shotgun (WGS) entry which is preliminary data.</text>
</comment>
<dbReference type="SUPFAM" id="SSF51430">
    <property type="entry name" value="NAD(P)-linked oxidoreductase"/>
    <property type="match status" value="1"/>
</dbReference>
<dbReference type="InterPro" id="IPR023210">
    <property type="entry name" value="NADP_OxRdtase_dom"/>
</dbReference>
<reference evidence="2" key="1">
    <citation type="submission" date="2020-10" db="EMBL/GenBank/DDBJ databases">
        <authorList>
            <person name="Gilroy R."/>
        </authorList>
    </citation>
    <scope>NUCLEOTIDE SEQUENCE</scope>
    <source>
        <strain evidence="2">14700</strain>
    </source>
</reference>
<proteinExistence type="predicted"/>
<dbReference type="PANTHER" id="PTHR43638:SF3">
    <property type="entry name" value="ALDEHYDE REDUCTASE"/>
    <property type="match status" value="1"/>
</dbReference>
<dbReference type="Gene3D" id="3.20.20.100">
    <property type="entry name" value="NADP-dependent oxidoreductase domain"/>
    <property type="match status" value="1"/>
</dbReference>
<evidence type="ECO:0000259" key="1">
    <source>
        <dbReference type="Pfam" id="PF00248"/>
    </source>
</evidence>
<sequence length="285" mass="32497">MRILDSVPIMGLWNLSDSGFHAHLSSREAKNIIKKAYRIGIRMFDTAFSYNEADSLLYSAMKEAGKDDWSVISKIMPVPTFRKKAEISLSRLHRDSFSILLIHWPCEEENLYKSLRELEKMKDDGKADAIGVSNFPYALLEKAARDFPIEYHERPLSLIWTKDYGKEKESGMKILAYSPLGMGILSGKYSSASDFSDSRKNLYLFSSPYTEQLLKRLRNNPSIALSWTYMQRPFGVISGFSSEDDIDVLNKIKPLDEALYSTLSDLSAKITGTAFSDNLFAHRWN</sequence>
<dbReference type="Proteomes" id="UP000810292">
    <property type="component" value="Unassembled WGS sequence"/>
</dbReference>
<dbReference type="AlphaFoldDB" id="A0A9D9ICC1"/>
<dbReference type="InterPro" id="IPR036812">
    <property type="entry name" value="NAD(P)_OxRdtase_dom_sf"/>
</dbReference>
<accession>A0A9D9ICC1</accession>
<dbReference type="EMBL" id="JADIMF010000154">
    <property type="protein sequence ID" value="MBO8470009.1"/>
    <property type="molecule type" value="Genomic_DNA"/>
</dbReference>
<dbReference type="InterPro" id="IPR020471">
    <property type="entry name" value="AKR"/>
</dbReference>
<feature type="domain" description="NADP-dependent oxidoreductase" evidence="1">
    <location>
        <begin position="9"/>
        <end position="249"/>
    </location>
</feature>
<dbReference type="Pfam" id="PF00248">
    <property type="entry name" value="Aldo_ket_red"/>
    <property type="match status" value="1"/>
</dbReference>
<protein>
    <submittedName>
        <fullName evidence="2">Aldo/keto reductase</fullName>
    </submittedName>
</protein>
<dbReference type="GO" id="GO:0016491">
    <property type="term" value="F:oxidoreductase activity"/>
    <property type="evidence" value="ECO:0007669"/>
    <property type="project" value="InterPro"/>
</dbReference>
<organism evidence="2 3">
    <name type="scientific">Candidatus Ornithospirochaeta stercoravium</name>
    <dbReference type="NCBI Taxonomy" id="2840897"/>
    <lineage>
        <taxon>Bacteria</taxon>
        <taxon>Pseudomonadati</taxon>
        <taxon>Spirochaetota</taxon>
        <taxon>Spirochaetia</taxon>
        <taxon>Spirochaetales</taxon>
        <taxon>Spirochaetaceae</taxon>
        <taxon>Spirochaetaceae incertae sedis</taxon>
        <taxon>Candidatus Ornithospirochaeta</taxon>
    </lineage>
</organism>
<evidence type="ECO:0000313" key="3">
    <source>
        <dbReference type="Proteomes" id="UP000810292"/>
    </source>
</evidence>